<dbReference type="HAMAP" id="MF_00003">
    <property type="entry name" value="RbfA"/>
    <property type="match status" value="1"/>
</dbReference>
<dbReference type="AlphaFoldDB" id="A0A3B0ZSG5"/>
<dbReference type="PROSITE" id="PS01319">
    <property type="entry name" value="RBFA"/>
    <property type="match status" value="1"/>
</dbReference>
<dbReference type="InterPro" id="IPR023799">
    <property type="entry name" value="RbfA_dom_sf"/>
</dbReference>
<dbReference type="GO" id="GO:0043024">
    <property type="term" value="F:ribosomal small subunit binding"/>
    <property type="evidence" value="ECO:0007669"/>
    <property type="project" value="TreeGrafter"/>
</dbReference>
<dbReference type="InterPro" id="IPR015946">
    <property type="entry name" value="KH_dom-like_a/b"/>
</dbReference>
<dbReference type="Pfam" id="PF02033">
    <property type="entry name" value="RBFA"/>
    <property type="match status" value="1"/>
</dbReference>
<dbReference type="GO" id="GO:0005829">
    <property type="term" value="C:cytosol"/>
    <property type="evidence" value="ECO:0007669"/>
    <property type="project" value="TreeGrafter"/>
</dbReference>
<evidence type="ECO:0000313" key="1">
    <source>
        <dbReference type="EMBL" id="VAW90382.1"/>
    </source>
</evidence>
<dbReference type="PANTHER" id="PTHR33515:SF1">
    <property type="entry name" value="RIBOSOME-BINDING FACTOR A, CHLOROPLASTIC-RELATED"/>
    <property type="match status" value="1"/>
</dbReference>
<dbReference type="PANTHER" id="PTHR33515">
    <property type="entry name" value="RIBOSOME-BINDING FACTOR A, CHLOROPLASTIC-RELATED"/>
    <property type="match status" value="1"/>
</dbReference>
<dbReference type="NCBIfam" id="TIGR00082">
    <property type="entry name" value="rbfA"/>
    <property type="match status" value="1"/>
</dbReference>
<organism evidence="1">
    <name type="scientific">hydrothermal vent metagenome</name>
    <dbReference type="NCBI Taxonomy" id="652676"/>
    <lineage>
        <taxon>unclassified sequences</taxon>
        <taxon>metagenomes</taxon>
        <taxon>ecological metagenomes</taxon>
    </lineage>
</organism>
<dbReference type="InterPro" id="IPR000238">
    <property type="entry name" value="RbfA"/>
</dbReference>
<sequence length="129" mass="14362">MAKEFSRTLRVGEQIRREIAQLIQQEIKDPRVGMVTVTAVDISPDMSHAKVHVTLLDDEHDIAECIKVLNNAAAFLRRAIGQRMQLRVVPTLRFHFDASVEHGTALSALIDSAVATDSKNREKDKDGTS</sequence>
<dbReference type="SUPFAM" id="SSF89919">
    <property type="entry name" value="Ribosome-binding factor A, RbfA"/>
    <property type="match status" value="1"/>
</dbReference>
<dbReference type="EMBL" id="UOFQ01000184">
    <property type="protein sequence ID" value="VAW90382.1"/>
    <property type="molecule type" value="Genomic_DNA"/>
</dbReference>
<dbReference type="InterPro" id="IPR020053">
    <property type="entry name" value="Ribosome-bd_factorA_CS"/>
</dbReference>
<dbReference type="Gene3D" id="3.30.300.20">
    <property type="match status" value="1"/>
</dbReference>
<protein>
    <submittedName>
        <fullName evidence="1">Ribosome-binding factor A</fullName>
    </submittedName>
</protein>
<gene>
    <name evidence="1" type="ORF">MNBD_GAMMA17-684</name>
</gene>
<name>A0A3B0ZSG5_9ZZZZ</name>
<accession>A0A3B0ZSG5</accession>
<dbReference type="GO" id="GO:0006364">
    <property type="term" value="P:rRNA processing"/>
    <property type="evidence" value="ECO:0007669"/>
    <property type="project" value="InterPro"/>
</dbReference>
<proteinExistence type="inferred from homology"/>
<reference evidence="1" key="1">
    <citation type="submission" date="2018-06" db="EMBL/GenBank/DDBJ databases">
        <authorList>
            <person name="Zhirakovskaya E."/>
        </authorList>
    </citation>
    <scope>NUCLEOTIDE SEQUENCE</scope>
</reference>